<comment type="caution">
    <text evidence="1">The sequence shown here is derived from an EMBL/GenBank/DDBJ whole genome shotgun (WGS) entry which is preliminary data.</text>
</comment>
<keyword evidence="2" id="KW-1185">Reference proteome</keyword>
<organism evidence="1 2">
    <name type="scientific">Abditibacterium utsteinense</name>
    <dbReference type="NCBI Taxonomy" id="1960156"/>
    <lineage>
        <taxon>Bacteria</taxon>
        <taxon>Pseudomonadati</taxon>
        <taxon>Abditibacteriota</taxon>
        <taxon>Abditibacteriia</taxon>
        <taxon>Abditibacteriales</taxon>
        <taxon>Abditibacteriaceae</taxon>
        <taxon>Abditibacterium</taxon>
    </lineage>
</organism>
<gene>
    <name evidence="1" type="ORF">B1R32_103123</name>
</gene>
<dbReference type="Proteomes" id="UP000237684">
    <property type="component" value="Unassembled WGS sequence"/>
</dbReference>
<accession>A0A2S8SVM3</accession>
<proteinExistence type="predicted"/>
<name>A0A2S8SVM3_9BACT</name>
<evidence type="ECO:0000313" key="2">
    <source>
        <dbReference type="Proteomes" id="UP000237684"/>
    </source>
</evidence>
<dbReference type="InterPro" id="IPR036249">
    <property type="entry name" value="Thioredoxin-like_sf"/>
</dbReference>
<protein>
    <submittedName>
        <fullName evidence="1">Uncharacterized protein</fullName>
    </submittedName>
</protein>
<reference evidence="1 2" key="1">
    <citation type="journal article" date="2018" name="Syst. Appl. Microbiol.">
        <title>Abditibacterium utsteinense sp. nov., the first cultivated member of candidate phylum FBP, isolated from ice-free Antarctic soil samples.</title>
        <authorList>
            <person name="Tahon G."/>
            <person name="Tytgat B."/>
            <person name="Lebbe L."/>
            <person name="Carlier A."/>
            <person name="Willems A."/>
        </authorList>
    </citation>
    <scope>NUCLEOTIDE SEQUENCE [LARGE SCALE GENOMIC DNA]</scope>
    <source>
        <strain evidence="1 2">LMG 29911</strain>
    </source>
</reference>
<evidence type="ECO:0000313" key="1">
    <source>
        <dbReference type="EMBL" id="PQV64856.1"/>
    </source>
</evidence>
<dbReference type="EMBL" id="NIGF01000003">
    <property type="protein sequence ID" value="PQV64856.1"/>
    <property type="molecule type" value="Genomic_DNA"/>
</dbReference>
<sequence length="114" mass="11890">MLTLTLVSLVSEHPALAQTSSNPLLSIPVQQGVKLSHYEGPRIGDLAPELVLAQADGTLWNSRDELGKRAVVLVMFGASPVLVGKNLTPQKLLSGIGQAAAQLKEQGVAVVAIS</sequence>
<dbReference type="SUPFAM" id="SSF52833">
    <property type="entry name" value="Thioredoxin-like"/>
    <property type="match status" value="1"/>
</dbReference>
<dbReference type="InParanoid" id="A0A2S8SVM3"/>
<dbReference type="AlphaFoldDB" id="A0A2S8SVM3"/>
<dbReference type="Gene3D" id="3.40.30.10">
    <property type="entry name" value="Glutaredoxin"/>
    <property type="match status" value="1"/>
</dbReference>